<keyword evidence="1" id="KW-1133">Transmembrane helix</keyword>
<proteinExistence type="predicted"/>
<keyword evidence="1" id="KW-0472">Membrane</keyword>
<feature type="transmembrane region" description="Helical" evidence="1">
    <location>
        <begin position="37"/>
        <end position="57"/>
    </location>
</feature>
<gene>
    <name evidence="2" type="ORF">RJT34_27879</name>
</gene>
<sequence>MAVTFSLLPILPNFPLFIFSSLPSLPLVEKTFPLSQAVSLPTLLWIFSTGLVLVSVIKKCTSVSLCNIQYYDVGLFCLVCDEFQIVQLSLDRKWGGFCEGLSGCFYIKV</sequence>
<dbReference type="Proteomes" id="UP001359559">
    <property type="component" value="Unassembled WGS sequence"/>
</dbReference>
<name>A0AAN9F849_CLITE</name>
<organism evidence="2 3">
    <name type="scientific">Clitoria ternatea</name>
    <name type="common">Butterfly pea</name>
    <dbReference type="NCBI Taxonomy" id="43366"/>
    <lineage>
        <taxon>Eukaryota</taxon>
        <taxon>Viridiplantae</taxon>
        <taxon>Streptophyta</taxon>
        <taxon>Embryophyta</taxon>
        <taxon>Tracheophyta</taxon>
        <taxon>Spermatophyta</taxon>
        <taxon>Magnoliopsida</taxon>
        <taxon>eudicotyledons</taxon>
        <taxon>Gunneridae</taxon>
        <taxon>Pentapetalae</taxon>
        <taxon>rosids</taxon>
        <taxon>fabids</taxon>
        <taxon>Fabales</taxon>
        <taxon>Fabaceae</taxon>
        <taxon>Papilionoideae</taxon>
        <taxon>50 kb inversion clade</taxon>
        <taxon>NPAAA clade</taxon>
        <taxon>indigoferoid/millettioid clade</taxon>
        <taxon>Phaseoleae</taxon>
        <taxon>Clitoria</taxon>
    </lineage>
</organism>
<evidence type="ECO:0000313" key="3">
    <source>
        <dbReference type="Proteomes" id="UP001359559"/>
    </source>
</evidence>
<dbReference type="AlphaFoldDB" id="A0AAN9F849"/>
<comment type="caution">
    <text evidence="2">The sequence shown here is derived from an EMBL/GenBank/DDBJ whole genome shotgun (WGS) entry which is preliminary data.</text>
</comment>
<evidence type="ECO:0000313" key="2">
    <source>
        <dbReference type="EMBL" id="KAK7271737.1"/>
    </source>
</evidence>
<reference evidence="2 3" key="1">
    <citation type="submission" date="2024-01" db="EMBL/GenBank/DDBJ databases">
        <title>The genomes of 5 underutilized Papilionoideae crops provide insights into root nodulation and disease resistance.</title>
        <authorList>
            <person name="Yuan L."/>
        </authorList>
    </citation>
    <scope>NUCLEOTIDE SEQUENCE [LARGE SCALE GENOMIC DNA]</scope>
    <source>
        <strain evidence="2">LY-2023</strain>
        <tissue evidence="2">Leaf</tissue>
    </source>
</reference>
<dbReference type="EMBL" id="JAYKXN010000007">
    <property type="protein sequence ID" value="KAK7271737.1"/>
    <property type="molecule type" value="Genomic_DNA"/>
</dbReference>
<evidence type="ECO:0000256" key="1">
    <source>
        <dbReference type="SAM" id="Phobius"/>
    </source>
</evidence>
<protein>
    <submittedName>
        <fullName evidence="2">Uncharacterized protein</fullName>
    </submittedName>
</protein>
<accession>A0AAN9F849</accession>
<keyword evidence="1" id="KW-0812">Transmembrane</keyword>
<feature type="transmembrane region" description="Helical" evidence="1">
    <location>
        <begin position="6"/>
        <end position="25"/>
    </location>
</feature>
<keyword evidence="3" id="KW-1185">Reference proteome</keyword>